<dbReference type="Proteomes" id="UP000268844">
    <property type="component" value="Unassembled WGS sequence"/>
</dbReference>
<protein>
    <submittedName>
        <fullName evidence="3">6-hydroxynicotinate 3-monooxygenase</fullName>
        <ecNumber evidence="3">1.14.13.114</ecNumber>
    </submittedName>
</protein>
<keyword evidence="4" id="KW-1185">Reference proteome</keyword>
<sequence length="407" mass="44081">MRIAIVGAGVAGAIMARGLAQLPGLDVTCLERVAPDDQAEAGTGLNIGPNAVGALSRVDAELANAITAAALPWDTWRVTLTDGTELMNIRMRDVAPSAGWRLRWSELYRVLRQGADGLIRYGADITDMGPTGDGSGRTFLRWTDATGAHALDDIDLLIGVDGRFSKVRQRFAGDAKARQVGVAIFRTLLADTSEGVINDYEQWFNRDNRLLGFRVPPDHIYISGTFPISVGGDITDAHKAREALREAYTPSDGTLSEQGQWLVEAVCNPTTNLHWARLQESEVRIFEPDSDVLYLGDSSHGMVPTLGQGATQAIEGSCTALMVIRDLVAAGNFDPREWLGAVSDARAARIRFVMNFSLEASDTLLAGSDPVAGTLKKTEPAFQSKLKQLYHDFDATWPLQGQERAAQ</sequence>
<dbReference type="GO" id="GO:0043731">
    <property type="term" value="F:6-hydroxynicotinate 3-monooxygenase activity"/>
    <property type="evidence" value="ECO:0007669"/>
    <property type="project" value="UniProtKB-EC"/>
</dbReference>
<dbReference type="SUPFAM" id="SSF51905">
    <property type="entry name" value="FAD/NAD(P)-binding domain"/>
    <property type="match status" value="1"/>
</dbReference>
<accession>A0A3S4C900</accession>
<dbReference type="Gene3D" id="3.50.50.60">
    <property type="entry name" value="FAD/NAD(P)-binding domain"/>
    <property type="match status" value="1"/>
</dbReference>
<dbReference type="PANTHER" id="PTHR13789:SF309">
    <property type="entry name" value="PUTATIVE (AFU_ORTHOLOGUE AFUA_6G14510)-RELATED"/>
    <property type="match status" value="1"/>
</dbReference>
<organism evidence="3 4">
    <name type="scientific">Devosia equisanguinis</name>
    <dbReference type="NCBI Taxonomy" id="2490941"/>
    <lineage>
        <taxon>Bacteria</taxon>
        <taxon>Pseudomonadati</taxon>
        <taxon>Pseudomonadota</taxon>
        <taxon>Alphaproteobacteria</taxon>
        <taxon>Hyphomicrobiales</taxon>
        <taxon>Devosiaceae</taxon>
        <taxon>Devosia</taxon>
    </lineage>
</organism>
<evidence type="ECO:0000256" key="1">
    <source>
        <dbReference type="ARBA" id="ARBA00023002"/>
    </source>
</evidence>
<dbReference type="InterPro" id="IPR050493">
    <property type="entry name" value="FAD-dep_Monooxygenase_BioMet"/>
</dbReference>
<reference evidence="3 4" key="1">
    <citation type="submission" date="2018-12" db="EMBL/GenBank/DDBJ databases">
        <authorList>
            <person name="Criscuolo A."/>
        </authorList>
    </citation>
    <scope>NUCLEOTIDE SEQUENCE [LARGE SCALE GENOMIC DNA]</scope>
    <source>
        <strain evidence="3">ACIP1116281</strain>
    </source>
</reference>
<dbReference type="EMBL" id="UZWD01000004">
    <property type="protein sequence ID" value="VDS02906.1"/>
    <property type="molecule type" value="Genomic_DNA"/>
</dbReference>
<name>A0A3S4C900_9HYPH</name>
<dbReference type="PANTHER" id="PTHR13789">
    <property type="entry name" value="MONOOXYGENASE"/>
    <property type="match status" value="1"/>
</dbReference>
<gene>
    <name evidence="3" type="ORF">DEVEQU_00025</name>
</gene>
<evidence type="ECO:0000313" key="4">
    <source>
        <dbReference type="Proteomes" id="UP000268844"/>
    </source>
</evidence>
<dbReference type="RefSeq" id="WP_126148541.1">
    <property type="nucleotide sequence ID" value="NZ_JBHTMH010000006.1"/>
</dbReference>
<evidence type="ECO:0000256" key="2">
    <source>
        <dbReference type="ARBA" id="ARBA00023033"/>
    </source>
</evidence>
<dbReference type="InterPro" id="IPR036188">
    <property type="entry name" value="FAD/NAD-bd_sf"/>
</dbReference>
<evidence type="ECO:0000313" key="3">
    <source>
        <dbReference type="EMBL" id="VDS02906.1"/>
    </source>
</evidence>
<dbReference type="PRINTS" id="PR00420">
    <property type="entry name" value="RNGMNOXGNASE"/>
</dbReference>
<dbReference type="EC" id="1.14.13.114" evidence="3"/>
<proteinExistence type="predicted"/>
<keyword evidence="1 3" id="KW-0560">Oxidoreductase</keyword>
<dbReference type="OrthoDB" id="9791689at2"/>
<keyword evidence="2 3" id="KW-0503">Monooxygenase</keyword>
<dbReference type="AlphaFoldDB" id="A0A3S4C900"/>